<protein>
    <submittedName>
        <fullName evidence="10">Peptide ABC transporter permease</fullName>
    </submittedName>
</protein>
<keyword evidence="3" id="KW-1003">Cell membrane</keyword>
<dbReference type="Pfam" id="PF00528">
    <property type="entry name" value="BPD_transp_1"/>
    <property type="match status" value="1"/>
</dbReference>
<reference evidence="10 11" key="1">
    <citation type="submission" date="2017-05" db="EMBL/GenBank/DDBJ databases">
        <authorList>
            <person name="Song R."/>
            <person name="Chenine A.L."/>
            <person name="Ruprecht R.M."/>
        </authorList>
    </citation>
    <scope>NUCLEOTIDE SEQUENCE [LARGE SCALE GENOMIC DNA]</scope>
    <source>
        <strain evidence="10 11">PSBB019</strain>
    </source>
</reference>
<dbReference type="GO" id="GO:0005886">
    <property type="term" value="C:plasma membrane"/>
    <property type="evidence" value="ECO:0007669"/>
    <property type="project" value="UniProtKB-SubCell"/>
</dbReference>
<feature type="transmembrane region" description="Helical" evidence="7">
    <location>
        <begin position="87"/>
        <end position="105"/>
    </location>
</feature>
<comment type="subcellular location">
    <subcellularLocation>
        <location evidence="1 7">Cell membrane</location>
        <topology evidence="1 7">Multi-pass membrane protein</topology>
    </subcellularLocation>
</comment>
<evidence type="ECO:0000256" key="1">
    <source>
        <dbReference type="ARBA" id="ARBA00004651"/>
    </source>
</evidence>
<dbReference type="PROSITE" id="PS50928">
    <property type="entry name" value="ABC_TM1"/>
    <property type="match status" value="1"/>
</dbReference>
<evidence type="ECO:0000259" key="9">
    <source>
        <dbReference type="PROSITE" id="PS50928"/>
    </source>
</evidence>
<feature type="transmembrane region" description="Helical" evidence="7">
    <location>
        <begin position="153"/>
        <end position="176"/>
    </location>
</feature>
<dbReference type="GO" id="GO:0055085">
    <property type="term" value="P:transmembrane transport"/>
    <property type="evidence" value="ECO:0007669"/>
    <property type="project" value="InterPro"/>
</dbReference>
<feature type="transmembrane region" description="Helical" evidence="7">
    <location>
        <begin position="270"/>
        <end position="292"/>
    </location>
</feature>
<dbReference type="SUPFAM" id="SSF161098">
    <property type="entry name" value="MetI-like"/>
    <property type="match status" value="1"/>
</dbReference>
<dbReference type="InterPro" id="IPR000515">
    <property type="entry name" value="MetI-like"/>
</dbReference>
<dbReference type="Proteomes" id="UP000196228">
    <property type="component" value="Chromosome"/>
</dbReference>
<evidence type="ECO:0000256" key="8">
    <source>
        <dbReference type="SAM" id="MobiDB-lite"/>
    </source>
</evidence>
<keyword evidence="6 7" id="KW-0472">Membrane</keyword>
<feature type="region of interest" description="Disordered" evidence="8">
    <location>
        <begin position="23"/>
        <end position="45"/>
    </location>
</feature>
<evidence type="ECO:0000313" key="11">
    <source>
        <dbReference type="Proteomes" id="UP000196228"/>
    </source>
</evidence>
<feature type="compositionally biased region" description="Pro residues" evidence="8">
    <location>
        <begin position="28"/>
        <end position="40"/>
    </location>
</feature>
<dbReference type="Gene3D" id="1.10.3720.10">
    <property type="entry name" value="MetI-like"/>
    <property type="match status" value="1"/>
</dbReference>
<accession>A0A1Y0HXI0</accession>
<evidence type="ECO:0000256" key="4">
    <source>
        <dbReference type="ARBA" id="ARBA00022692"/>
    </source>
</evidence>
<dbReference type="CDD" id="cd06261">
    <property type="entry name" value="TM_PBP2"/>
    <property type="match status" value="1"/>
</dbReference>
<evidence type="ECO:0000313" key="10">
    <source>
        <dbReference type="EMBL" id="ARU51964.1"/>
    </source>
</evidence>
<comment type="similarity">
    <text evidence="7">Belongs to the binding-protein-dependent transport system permease family.</text>
</comment>
<dbReference type="RefSeq" id="WP_087470979.1">
    <property type="nucleotide sequence ID" value="NZ_CP021383.1"/>
</dbReference>
<dbReference type="PANTHER" id="PTHR43386">
    <property type="entry name" value="OLIGOPEPTIDE TRANSPORT SYSTEM PERMEASE PROTEIN APPC"/>
    <property type="match status" value="1"/>
</dbReference>
<proteinExistence type="inferred from homology"/>
<dbReference type="PANTHER" id="PTHR43386:SF25">
    <property type="entry name" value="PEPTIDE ABC TRANSPORTER PERMEASE PROTEIN"/>
    <property type="match status" value="1"/>
</dbReference>
<keyword evidence="5 7" id="KW-1133">Transmembrane helix</keyword>
<feature type="domain" description="ABC transmembrane type-1" evidence="9">
    <location>
        <begin position="149"/>
        <end position="338"/>
    </location>
</feature>
<keyword evidence="2 7" id="KW-0813">Transport</keyword>
<name>A0A1Y0HXI0_CELCE</name>
<feature type="transmembrane region" description="Helical" evidence="7">
    <location>
        <begin position="312"/>
        <end position="334"/>
    </location>
</feature>
<evidence type="ECO:0000256" key="6">
    <source>
        <dbReference type="ARBA" id="ARBA00023136"/>
    </source>
</evidence>
<organism evidence="10 11">
    <name type="scientific">Cellulosimicrobium cellulans</name>
    <name type="common">Arthrobacter luteus</name>
    <dbReference type="NCBI Taxonomy" id="1710"/>
    <lineage>
        <taxon>Bacteria</taxon>
        <taxon>Bacillati</taxon>
        <taxon>Actinomycetota</taxon>
        <taxon>Actinomycetes</taxon>
        <taxon>Micrococcales</taxon>
        <taxon>Promicromonosporaceae</taxon>
        <taxon>Cellulosimicrobium</taxon>
    </lineage>
</organism>
<keyword evidence="4 7" id="KW-0812">Transmembrane</keyword>
<evidence type="ECO:0000256" key="7">
    <source>
        <dbReference type="RuleBase" id="RU363032"/>
    </source>
</evidence>
<feature type="transmembrane region" description="Helical" evidence="7">
    <location>
        <begin position="188"/>
        <end position="209"/>
    </location>
</feature>
<dbReference type="AlphaFoldDB" id="A0A1Y0HXI0"/>
<evidence type="ECO:0000256" key="3">
    <source>
        <dbReference type="ARBA" id="ARBA00022475"/>
    </source>
</evidence>
<sequence>MSTRPGVRIVLRDEVRVVDRAAVADAPPSGPLVPDAPPADAPEVRTPEEIEVADREDARAIIRYGRVRGAGPAGRWRRGVRYAARRPGLVVAVLVVLLVTAWAVVPQLFTSYDPLTGVPADRLQPPSGAHLFGTDHLGRDVYARVVHGASASLSATVIAVAVGLVAGSLLGLVAGFVRGWVDDVVGRFVDVLLAIPSILLSLAIITALGFGTVKVAIAVGITSVATFARVMRAEVLRTSTSVYVEAARASGVRWYGVLGRHVLPNSTGPVLALVALELGTAVLAISALSFLGYGTPPPAPEWGSLVSGGRDYLATAWWLTTMPGLVIVAVVLSANRIARALERTGGDA</sequence>
<gene>
    <name evidence="10" type="ORF">CBR64_11205</name>
</gene>
<evidence type="ECO:0000256" key="5">
    <source>
        <dbReference type="ARBA" id="ARBA00022989"/>
    </source>
</evidence>
<dbReference type="EMBL" id="CP021383">
    <property type="protein sequence ID" value="ARU51964.1"/>
    <property type="molecule type" value="Genomic_DNA"/>
</dbReference>
<dbReference type="KEGG" id="cceu:CBR64_11205"/>
<dbReference type="InterPro" id="IPR035906">
    <property type="entry name" value="MetI-like_sf"/>
</dbReference>
<dbReference type="InterPro" id="IPR050366">
    <property type="entry name" value="BP-dependent_transpt_permease"/>
</dbReference>
<evidence type="ECO:0000256" key="2">
    <source>
        <dbReference type="ARBA" id="ARBA00022448"/>
    </source>
</evidence>
<feature type="transmembrane region" description="Helical" evidence="7">
    <location>
        <begin position="215"/>
        <end position="231"/>
    </location>
</feature>
<dbReference type="OrthoDB" id="6637947at2"/>